<feature type="transmembrane region" description="Helical" evidence="7">
    <location>
        <begin position="176"/>
        <end position="195"/>
    </location>
</feature>
<accession>A0ABY8PXV9</accession>
<dbReference type="PANTHER" id="PTHR43731:SF14">
    <property type="entry name" value="PRESENILIN-ASSOCIATED RHOMBOID-LIKE PROTEIN, MITOCHONDRIAL"/>
    <property type="match status" value="1"/>
</dbReference>
<evidence type="ECO:0000313" key="10">
    <source>
        <dbReference type="Proteomes" id="UP001244136"/>
    </source>
</evidence>
<dbReference type="GO" id="GO:0006508">
    <property type="term" value="P:proteolysis"/>
    <property type="evidence" value="ECO:0007669"/>
    <property type="project" value="UniProtKB-KW"/>
</dbReference>
<keyword evidence="5 7" id="KW-1133">Transmembrane helix</keyword>
<keyword evidence="4 9" id="KW-0378">Hydrolase</keyword>
<feature type="transmembrane region" description="Helical" evidence="7">
    <location>
        <begin position="252"/>
        <end position="268"/>
    </location>
</feature>
<dbReference type="InterPro" id="IPR022764">
    <property type="entry name" value="Peptidase_S54_rhomboid_dom"/>
</dbReference>
<dbReference type="Pfam" id="PF01694">
    <property type="entry name" value="Rhomboid"/>
    <property type="match status" value="1"/>
</dbReference>
<feature type="transmembrane region" description="Helical" evidence="7">
    <location>
        <begin position="275"/>
        <end position="297"/>
    </location>
</feature>
<evidence type="ECO:0000256" key="1">
    <source>
        <dbReference type="ARBA" id="ARBA00004141"/>
    </source>
</evidence>
<evidence type="ECO:0000313" key="9">
    <source>
        <dbReference type="EMBL" id="WGT47342.1"/>
    </source>
</evidence>
<evidence type="ECO:0000256" key="3">
    <source>
        <dbReference type="ARBA" id="ARBA00022692"/>
    </source>
</evidence>
<gene>
    <name evidence="9" type="ORF">QH948_00715</name>
</gene>
<evidence type="ECO:0000256" key="2">
    <source>
        <dbReference type="ARBA" id="ARBA00009045"/>
    </source>
</evidence>
<evidence type="ECO:0000256" key="4">
    <source>
        <dbReference type="ARBA" id="ARBA00022801"/>
    </source>
</evidence>
<evidence type="ECO:0000256" key="7">
    <source>
        <dbReference type="SAM" id="Phobius"/>
    </source>
</evidence>
<name>A0ABY8PXV9_9ACTN</name>
<feature type="transmembrane region" description="Helical" evidence="7">
    <location>
        <begin position="201"/>
        <end position="220"/>
    </location>
</feature>
<comment type="subcellular location">
    <subcellularLocation>
        <location evidence="1">Membrane</location>
        <topology evidence="1">Multi-pass membrane protein</topology>
    </subcellularLocation>
</comment>
<keyword evidence="6 7" id="KW-0472">Membrane</keyword>
<proteinExistence type="inferred from homology"/>
<evidence type="ECO:0000256" key="6">
    <source>
        <dbReference type="ARBA" id="ARBA00023136"/>
    </source>
</evidence>
<dbReference type="GO" id="GO:0008233">
    <property type="term" value="F:peptidase activity"/>
    <property type="evidence" value="ECO:0007669"/>
    <property type="project" value="UniProtKB-KW"/>
</dbReference>
<dbReference type="SUPFAM" id="SSF144091">
    <property type="entry name" value="Rhomboid-like"/>
    <property type="match status" value="1"/>
</dbReference>
<feature type="transmembrane region" description="Helical" evidence="7">
    <location>
        <begin position="69"/>
        <end position="89"/>
    </location>
</feature>
<protein>
    <submittedName>
        <fullName evidence="9">Rhomboid family intramembrane serine protease</fullName>
        <ecNumber evidence="9">3.4.21.-</ecNumber>
    </submittedName>
</protein>
<dbReference type="RefSeq" id="WP_281145075.1">
    <property type="nucleotide sequence ID" value="NZ_CP123967.1"/>
</dbReference>
<keyword evidence="3 7" id="KW-0812">Transmembrane</keyword>
<evidence type="ECO:0000259" key="8">
    <source>
        <dbReference type="Pfam" id="PF01694"/>
    </source>
</evidence>
<feature type="domain" description="Peptidase S54 rhomboid" evidence="8">
    <location>
        <begin position="135"/>
        <end position="265"/>
    </location>
</feature>
<sequence>MDDVAPTCYRHPGVETRITCQRCERPICPECMVPGAVGFQCPECVSRGHKETRQLSLPYGGERSTNPKLTTLVLIGINAAIFVLIQLAGASNRALTNTLALMPANRCQIMADGTFFTNQQACETLGMTWGYGLASEPWQLITSGFTHVEAMHILFNMAVLYMLGPNLEAILGRARFLAVYLIALIGGSASVMLFTEPWTQTLGASGAIYGILGAYLIAAIKHRGDPRTILMWLTINIAFSFIFANVSWQGHIGGLVAGTAATAIIMLLPKEWRRYQWLLLGLLAVALVAVAFVRAAALA</sequence>
<evidence type="ECO:0000256" key="5">
    <source>
        <dbReference type="ARBA" id="ARBA00022989"/>
    </source>
</evidence>
<keyword evidence="10" id="KW-1185">Reference proteome</keyword>
<dbReference type="EC" id="3.4.21.-" evidence="9"/>
<dbReference type="PANTHER" id="PTHR43731">
    <property type="entry name" value="RHOMBOID PROTEASE"/>
    <property type="match status" value="1"/>
</dbReference>
<dbReference type="EMBL" id="CP123967">
    <property type="protein sequence ID" value="WGT47342.1"/>
    <property type="molecule type" value="Genomic_DNA"/>
</dbReference>
<dbReference type="Gene3D" id="1.20.1540.10">
    <property type="entry name" value="Rhomboid-like"/>
    <property type="match status" value="1"/>
</dbReference>
<dbReference type="InterPro" id="IPR035952">
    <property type="entry name" value="Rhomboid-like_sf"/>
</dbReference>
<dbReference type="InterPro" id="IPR050925">
    <property type="entry name" value="Rhomboid_protease_S54"/>
</dbReference>
<comment type="similarity">
    <text evidence="2">Belongs to the peptidase S54 family.</text>
</comment>
<feature type="transmembrane region" description="Helical" evidence="7">
    <location>
        <begin position="229"/>
        <end position="246"/>
    </location>
</feature>
<feature type="transmembrane region" description="Helical" evidence="7">
    <location>
        <begin position="145"/>
        <end position="164"/>
    </location>
</feature>
<reference evidence="9 10" key="1">
    <citation type="journal article" date="2008" name="Int. J. Syst. Evol. Microbiol.">
        <title>Tessaracoccus flavescens sp. nov., isolated from marine sediment.</title>
        <authorList>
            <person name="Lee D.W."/>
            <person name="Lee S.D."/>
        </authorList>
    </citation>
    <scope>NUCLEOTIDE SEQUENCE [LARGE SCALE GENOMIC DNA]</scope>
    <source>
        <strain evidence="9 10">T21</strain>
    </source>
</reference>
<dbReference type="Proteomes" id="UP001244136">
    <property type="component" value="Chromosome"/>
</dbReference>
<keyword evidence="9" id="KW-0645">Protease</keyword>
<organism evidence="9 10">
    <name type="scientific">Tessaracoccus lacteus</name>
    <dbReference type="NCBI Taxonomy" id="3041766"/>
    <lineage>
        <taxon>Bacteria</taxon>
        <taxon>Bacillati</taxon>
        <taxon>Actinomycetota</taxon>
        <taxon>Actinomycetes</taxon>
        <taxon>Propionibacteriales</taxon>
        <taxon>Propionibacteriaceae</taxon>
        <taxon>Tessaracoccus</taxon>
    </lineage>
</organism>